<keyword evidence="3" id="KW-1185">Reference proteome</keyword>
<organism evidence="2 3">
    <name type="scientific">Pseudocohnilembus persalinus</name>
    <name type="common">Ciliate</name>
    <dbReference type="NCBI Taxonomy" id="266149"/>
    <lineage>
        <taxon>Eukaryota</taxon>
        <taxon>Sar</taxon>
        <taxon>Alveolata</taxon>
        <taxon>Ciliophora</taxon>
        <taxon>Intramacronucleata</taxon>
        <taxon>Oligohymenophorea</taxon>
        <taxon>Scuticociliatia</taxon>
        <taxon>Philasterida</taxon>
        <taxon>Pseudocohnilembidae</taxon>
        <taxon>Pseudocohnilembus</taxon>
    </lineage>
</organism>
<feature type="region of interest" description="Disordered" evidence="1">
    <location>
        <begin position="27"/>
        <end position="65"/>
    </location>
</feature>
<dbReference type="AlphaFoldDB" id="A0A0V0QBJ9"/>
<accession>A0A0V0QBJ9</accession>
<reference evidence="2 3" key="1">
    <citation type="journal article" date="2015" name="Sci. Rep.">
        <title>Genome of the facultative scuticociliatosis pathogen Pseudocohnilembus persalinus provides insight into its virulence through horizontal gene transfer.</title>
        <authorList>
            <person name="Xiong J."/>
            <person name="Wang G."/>
            <person name="Cheng J."/>
            <person name="Tian M."/>
            <person name="Pan X."/>
            <person name="Warren A."/>
            <person name="Jiang C."/>
            <person name="Yuan D."/>
            <person name="Miao W."/>
        </authorList>
    </citation>
    <scope>NUCLEOTIDE SEQUENCE [LARGE SCALE GENOMIC DNA]</scope>
    <source>
        <strain evidence="2">36N120E</strain>
    </source>
</reference>
<dbReference type="OrthoDB" id="9978047at2759"/>
<gene>
    <name evidence="2" type="ORF">PPERSA_03404</name>
</gene>
<sequence>MKKNIQLQPIVIPMNNEQDEYNLNENHVNKFNDESPNDSGTQNNDNNKKSSENFTNQQNKSESSLIDKNHYILLNKQQNQNPSKCKTINFIESEQKKPKHENIFVAKPLNEKQIAYFKKNKTMHLSVQNVVNNYSSSERNEKMEKSEQIDNSSTNSYCSNSYKLKPKIFYNKSIKLQKARPGTPRYQGTNYGFDKKKIKFRHIGYDTPFQPVYYADNFDEPDQGPFQQDQNLNFNHSQNKNWVIIHGLEQPKLIKAVCKQFVDVEDDLSHEQKEEMWNGWVADFVETHSNPTLNDIDSNQLYMVIKYLYFVKKNDSISIVVKHFSFVAGQNYLLTFLEDGKQEIDGEIINTTIDFEHYMEEIMNKIYKNDKKYCKSNVYFILFKLIDKIVECYQNTLRQFSAQVIDPLDNEVIENPTSKTLKRLHNARTEMLEIKYATKPMQNMIKRILKRQSFYNKDLQNNIPGFDLNLQNLQSQSQMGTLQENQIDNGLIKSNELKNQFKKKPSMQNKNQLQQQNSDSNGIIQSKTNKKSTYYNTQNENNDDSSIADSPMKQKNKW</sequence>
<dbReference type="EMBL" id="LDAU01000205">
    <property type="protein sequence ID" value="KRW99603.1"/>
    <property type="molecule type" value="Genomic_DNA"/>
</dbReference>
<proteinExistence type="predicted"/>
<evidence type="ECO:0000256" key="1">
    <source>
        <dbReference type="SAM" id="MobiDB-lite"/>
    </source>
</evidence>
<comment type="caution">
    <text evidence="2">The sequence shown here is derived from an EMBL/GenBank/DDBJ whole genome shotgun (WGS) entry which is preliminary data.</text>
</comment>
<feature type="region of interest" description="Disordered" evidence="1">
    <location>
        <begin position="136"/>
        <end position="156"/>
    </location>
</feature>
<evidence type="ECO:0000313" key="2">
    <source>
        <dbReference type="EMBL" id="KRW99603.1"/>
    </source>
</evidence>
<dbReference type="GO" id="GO:0016020">
    <property type="term" value="C:membrane"/>
    <property type="evidence" value="ECO:0007669"/>
    <property type="project" value="InterPro"/>
</dbReference>
<dbReference type="Pfam" id="PF01544">
    <property type="entry name" value="CorA"/>
    <property type="match status" value="1"/>
</dbReference>
<feature type="region of interest" description="Disordered" evidence="1">
    <location>
        <begin position="502"/>
        <end position="558"/>
    </location>
</feature>
<feature type="compositionally biased region" description="Polar residues" evidence="1">
    <location>
        <begin position="52"/>
        <end position="64"/>
    </location>
</feature>
<dbReference type="SUPFAM" id="SSF143865">
    <property type="entry name" value="CorA soluble domain-like"/>
    <property type="match status" value="1"/>
</dbReference>
<name>A0A0V0QBJ9_PSEPJ</name>
<protein>
    <submittedName>
        <fullName evidence="2">Uncharacterized protein</fullName>
    </submittedName>
</protein>
<dbReference type="InParanoid" id="A0A0V0QBJ9"/>
<evidence type="ECO:0000313" key="3">
    <source>
        <dbReference type="Proteomes" id="UP000054937"/>
    </source>
</evidence>
<feature type="compositionally biased region" description="Polar residues" evidence="1">
    <location>
        <begin position="506"/>
        <end position="548"/>
    </location>
</feature>
<dbReference type="Gene3D" id="1.20.58.340">
    <property type="entry name" value="Magnesium transport protein CorA, transmembrane region"/>
    <property type="match status" value="1"/>
</dbReference>
<dbReference type="Proteomes" id="UP000054937">
    <property type="component" value="Unassembled WGS sequence"/>
</dbReference>
<dbReference type="GO" id="GO:0046873">
    <property type="term" value="F:metal ion transmembrane transporter activity"/>
    <property type="evidence" value="ECO:0007669"/>
    <property type="project" value="InterPro"/>
</dbReference>
<feature type="compositionally biased region" description="Basic and acidic residues" evidence="1">
    <location>
        <begin position="138"/>
        <end position="148"/>
    </location>
</feature>
<dbReference type="InterPro" id="IPR045861">
    <property type="entry name" value="CorA_cytoplasmic_dom"/>
</dbReference>
<dbReference type="InterPro" id="IPR002523">
    <property type="entry name" value="MgTranspt_CorA/ZnTranspt_ZntB"/>
</dbReference>